<dbReference type="Pfam" id="PF08367">
    <property type="entry name" value="M16C_assoc"/>
    <property type="match status" value="1"/>
</dbReference>
<name>A0ABS3ZBV0_9GAMM</name>
<dbReference type="Gene3D" id="3.30.830.10">
    <property type="entry name" value="Metalloenzyme, LuxS/M16 peptidase-like"/>
    <property type="match status" value="4"/>
</dbReference>
<feature type="domain" description="Peptidase M16C associated" evidence="1">
    <location>
        <begin position="487"/>
        <end position="734"/>
    </location>
</feature>
<proteinExistence type="predicted"/>
<dbReference type="InterPro" id="IPR011249">
    <property type="entry name" value="Metalloenz_LuxS/M16"/>
</dbReference>
<gene>
    <name evidence="2" type="ORF">H9C73_10550</name>
</gene>
<dbReference type="EMBL" id="JACVEW010000015">
    <property type="protein sequence ID" value="MBP0049178.1"/>
    <property type="molecule type" value="Genomic_DNA"/>
</dbReference>
<dbReference type="PANTHER" id="PTHR43016">
    <property type="entry name" value="PRESEQUENCE PROTEASE"/>
    <property type="match status" value="1"/>
</dbReference>
<dbReference type="Pfam" id="PF00675">
    <property type="entry name" value="Peptidase_M16"/>
    <property type="match status" value="1"/>
</dbReference>
<evidence type="ECO:0000313" key="3">
    <source>
        <dbReference type="Proteomes" id="UP000810171"/>
    </source>
</evidence>
<dbReference type="SUPFAM" id="SSF63411">
    <property type="entry name" value="LuxS/MPP-like metallohydrolase"/>
    <property type="match status" value="4"/>
</dbReference>
<organism evidence="2 3">
    <name type="scientific">Marinobacterium alkalitolerans</name>
    <dbReference type="NCBI Taxonomy" id="1542925"/>
    <lineage>
        <taxon>Bacteria</taxon>
        <taxon>Pseudomonadati</taxon>
        <taxon>Pseudomonadota</taxon>
        <taxon>Gammaproteobacteria</taxon>
        <taxon>Oceanospirillales</taxon>
        <taxon>Oceanospirillaceae</taxon>
        <taxon>Marinobacterium</taxon>
    </lineage>
</organism>
<sequence length="993" mass="110742">MMIGNGYNAVKPREFVKVDRPFMQQDNCHPAFHFLGNTQIDALNVEVAEFEHKATGARHYHIATDHDENVFLVAFRTVPEDSRGIAHILEHTALCGSERYPVRDPFFMMTRRSLNTFMNAFTSSDWTAYPFASQNRKDYFNLLDVYLDAAFFSRLDPLDFAQEGHRVEFAEADNPESDLVYKGVVYNEMKGAMSSPVATLWQTLTKYLFPTTTYHHNSGGDPDCIPDLTYEDLCEFYRSHYHPSNAVFMTFGDIPVEELHRRFEENALARFERRDEQIAVEDEKRYFAPVRVEEAYALTQDDISQSTHHVMGWLLPRSIDLDELMQAHLLTRVLLDNSSSPLRAALESTDLGSAPSPLCGLEDSNREMSFLCGLEGSEPEHAAAFETLVLDTLEQVAREGVPMEMVEAQLHQLELAQREITGDGYPFGLQLILASMPAAIHRGNPVGVLDIDPALEKLRELIKDENFIPGLIRRWLLDNPHRVRLTLRPDAEMADRREAAEAARLAQIKSGLTDTEKQAIIDRAAALEARQAQIDDDSVLPCVTLEDVPAELNLPTATELASGPANTTLFNAGTNGLVYQQVIVDLPDLDESEQALLPLYTYCLTELGCGERDYRANQAYQSQVTGGLHAYTSLRGQIDDEQSVSGYLVMSGKALSVNSEKLTSLMAETMEQARFDETGRIREIVAQQRARREQGITGSGHALAMMAASANLAPVASFSHRTRGLEGVRRAKALDKRIQSEEALKALGHELAALHERMKAAPRRFLLVAEEDHEAAVLSQVEQYWSMPESADFAPLALPRTRQSVGQLWLTNTQVNFCATAFPTVTTSHPDAAALTVLGDFLRNGYLHRAIREQGGAYGAGAGQDNGDGVFRFFSYRDPRVEGTLSDFVKSVDWLLDCENEEQRLQEAILGVISSMDKPGSPAGEAKSTYHSSLFGRTPDVRRAFRQQILSVTLDDLKRVAKTYLKPEMASIAVVTNAKTAESLPDTLQRIDV</sequence>
<dbReference type="PANTHER" id="PTHR43016:SF13">
    <property type="entry name" value="PRESEQUENCE PROTEASE, MITOCHONDRIAL"/>
    <property type="match status" value="1"/>
</dbReference>
<dbReference type="Pfam" id="PF22516">
    <property type="entry name" value="PreP_C"/>
    <property type="match status" value="1"/>
</dbReference>
<dbReference type="InterPro" id="IPR011765">
    <property type="entry name" value="Pept_M16_N"/>
</dbReference>
<protein>
    <submittedName>
        <fullName evidence="2">Insulinase family protein</fullName>
    </submittedName>
</protein>
<evidence type="ECO:0000313" key="2">
    <source>
        <dbReference type="EMBL" id="MBP0049178.1"/>
    </source>
</evidence>
<keyword evidence="3" id="KW-1185">Reference proteome</keyword>
<reference evidence="2 3" key="1">
    <citation type="submission" date="2020-09" db="EMBL/GenBank/DDBJ databases">
        <authorList>
            <person name="Tanuku N.R.S."/>
        </authorList>
    </citation>
    <scope>NUCLEOTIDE SEQUENCE [LARGE SCALE GENOMIC DNA]</scope>
    <source>
        <strain evidence="2 3">AK62</strain>
    </source>
</reference>
<dbReference type="InterPro" id="IPR055130">
    <property type="entry name" value="PreP_C"/>
</dbReference>
<comment type="caution">
    <text evidence="2">The sequence shown here is derived from an EMBL/GenBank/DDBJ whole genome shotgun (WGS) entry which is preliminary data.</text>
</comment>
<dbReference type="InterPro" id="IPR007863">
    <property type="entry name" value="Peptidase_M16_C"/>
</dbReference>
<dbReference type="Proteomes" id="UP000810171">
    <property type="component" value="Unassembled WGS sequence"/>
</dbReference>
<accession>A0ABS3ZBV0</accession>
<evidence type="ECO:0000259" key="1">
    <source>
        <dbReference type="SMART" id="SM01264"/>
    </source>
</evidence>
<dbReference type="Pfam" id="PF05193">
    <property type="entry name" value="Peptidase_M16_C"/>
    <property type="match status" value="1"/>
</dbReference>
<dbReference type="InterPro" id="IPR013578">
    <property type="entry name" value="Peptidase_M16C_assoc"/>
</dbReference>
<dbReference type="SMART" id="SM01264">
    <property type="entry name" value="M16C_associated"/>
    <property type="match status" value="1"/>
</dbReference>